<sequence length="88" mass="9393">VARRFDLDGTPVAVVRLGDRVHAIGDTCSHADVSLSDGMVDTDECALECLAHGSLFSLETGEALCLPAVRPVPVYEVRLDGDQVVVDR</sequence>
<dbReference type="AlphaFoldDB" id="A0A381RLM9"/>
<dbReference type="Gene3D" id="2.102.10.10">
    <property type="entry name" value="Rieske [2Fe-2S] iron-sulphur domain"/>
    <property type="match status" value="1"/>
</dbReference>
<name>A0A381RLM9_9ZZZZ</name>
<feature type="domain" description="Rieske" evidence="5">
    <location>
        <begin position="1"/>
        <end position="86"/>
    </location>
</feature>
<keyword evidence="3" id="KW-0408">Iron</keyword>
<keyword evidence="2" id="KW-0479">Metal-binding</keyword>
<evidence type="ECO:0000256" key="3">
    <source>
        <dbReference type="ARBA" id="ARBA00023004"/>
    </source>
</evidence>
<dbReference type="InterPro" id="IPR017941">
    <property type="entry name" value="Rieske_2Fe-2S"/>
</dbReference>
<gene>
    <name evidence="6" type="ORF">METZ01_LOCUS42787</name>
</gene>
<evidence type="ECO:0000256" key="2">
    <source>
        <dbReference type="ARBA" id="ARBA00022723"/>
    </source>
</evidence>
<dbReference type="GO" id="GO:0051537">
    <property type="term" value="F:2 iron, 2 sulfur cluster binding"/>
    <property type="evidence" value="ECO:0007669"/>
    <property type="project" value="UniProtKB-KW"/>
</dbReference>
<accession>A0A381RLM9</accession>
<dbReference type="InterPro" id="IPR036922">
    <property type="entry name" value="Rieske_2Fe-2S_sf"/>
</dbReference>
<reference evidence="6" key="1">
    <citation type="submission" date="2018-05" db="EMBL/GenBank/DDBJ databases">
        <authorList>
            <person name="Lanie J.A."/>
            <person name="Ng W.-L."/>
            <person name="Kazmierczak K.M."/>
            <person name="Andrzejewski T.M."/>
            <person name="Davidsen T.M."/>
            <person name="Wayne K.J."/>
            <person name="Tettelin H."/>
            <person name="Glass J.I."/>
            <person name="Rusch D."/>
            <person name="Podicherti R."/>
            <person name="Tsui H.-C.T."/>
            <person name="Winkler M.E."/>
        </authorList>
    </citation>
    <scope>NUCLEOTIDE SEQUENCE</scope>
</reference>
<protein>
    <recommendedName>
        <fullName evidence="5">Rieske domain-containing protein</fullName>
    </recommendedName>
</protein>
<keyword evidence="4" id="KW-0411">Iron-sulfur</keyword>
<organism evidence="6">
    <name type="scientific">marine metagenome</name>
    <dbReference type="NCBI Taxonomy" id="408172"/>
    <lineage>
        <taxon>unclassified sequences</taxon>
        <taxon>metagenomes</taxon>
        <taxon>ecological metagenomes</taxon>
    </lineage>
</organism>
<dbReference type="PANTHER" id="PTHR21496">
    <property type="entry name" value="FERREDOXIN-RELATED"/>
    <property type="match status" value="1"/>
</dbReference>
<evidence type="ECO:0000256" key="4">
    <source>
        <dbReference type="ARBA" id="ARBA00023014"/>
    </source>
</evidence>
<dbReference type="SUPFAM" id="SSF50022">
    <property type="entry name" value="ISP domain"/>
    <property type="match status" value="1"/>
</dbReference>
<keyword evidence="1" id="KW-0001">2Fe-2S</keyword>
<proteinExistence type="predicted"/>
<dbReference type="PANTHER" id="PTHR21496:SF23">
    <property type="entry name" value="3-PHENYLPROPIONATE_CINNAMIC ACID DIOXYGENASE FERREDOXIN SUBUNIT"/>
    <property type="match status" value="1"/>
</dbReference>
<feature type="non-terminal residue" evidence="6">
    <location>
        <position position="1"/>
    </location>
</feature>
<evidence type="ECO:0000256" key="1">
    <source>
        <dbReference type="ARBA" id="ARBA00022714"/>
    </source>
</evidence>
<dbReference type="CDD" id="cd03528">
    <property type="entry name" value="Rieske_RO_ferredoxin"/>
    <property type="match status" value="1"/>
</dbReference>
<evidence type="ECO:0000313" key="6">
    <source>
        <dbReference type="EMBL" id="SUZ89933.1"/>
    </source>
</evidence>
<dbReference type="GO" id="GO:0046872">
    <property type="term" value="F:metal ion binding"/>
    <property type="evidence" value="ECO:0007669"/>
    <property type="project" value="UniProtKB-KW"/>
</dbReference>
<evidence type="ECO:0000259" key="5">
    <source>
        <dbReference type="PROSITE" id="PS51296"/>
    </source>
</evidence>
<dbReference type="EMBL" id="UINC01001851">
    <property type="protein sequence ID" value="SUZ89933.1"/>
    <property type="molecule type" value="Genomic_DNA"/>
</dbReference>
<dbReference type="Pfam" id="PF00355">
    <property type="entry name" value="Rieske"/>
    <property type="match status" value="1"/>
</dbReference>
<dbReference type="PROSITE" id="PS51296">
    <property type="entry name" value="RIESKE"/>
    <property type="match status" value="1"/>
</dbReference>